<dbReference type="RefSeq" id="WP_260710367.1">
    <property type="nucleotide sequence ID" value="NZ_CP073767.1"/>
</dbReference>
<dbReference type="EMBL" id="CP073767">
    <property type="protein sequence ID" value="UWZ57434.1"/>
    <property type="molecule type" value="Genomic_DNA"/>
</dbReference>
<protein>
    <submittedName>
        <fullName evidence="1">Uncharacterized protein</fullName>
    </submittedName>
</protein>
<gene>
    <name evidence="1" type="ORF">Daura_15500</name>
</gene>
<reference evidence="1" key="1">
    <citation type="submission" date="2021-04" db="EMBL/GenBank/DDBJ databases">
        <title>Dactylosporangium aurantiacum NRRL B-8018 full assembly.</title>
        <authorList>
            <person name="Hartkoorn R.C."/>
            <person name="Beaudoing E."/>
            <person name="Hot D."/>
        </authorList>
    </citation>
    <scope>NUCLEOTIDE SEQUENCE</scope>
    <source>
        <strain evidence="1">NRRL B-8018</strain>
    </source>
</reference>
<sequence length="2078" mass="226270">MSEWPPWSVADPVGLSRYVVPHLDRLLGSLDRYQFAAGPGGPLAVARAIYDHLAGRGIAYDLESFHPSDALQIIRTPVEVVFTARRATCLDAALLYAGMLMAYELLPVVVVLDGHAVTLVSRVYGKRDWQTRGGADLFINGPLTDPEAIRRLVASGDFAAVECTGFTRVLTDPTGELSAAQRHGGVLPFDQAVEAGRRALLAGDRTPRFAIDIAAAWYGWRIDPYEFNDSPIAAEVDEWVLPHGTMLADLRNRPRFLLSSQLGFVSPGKDHPTAPANILRRLTEAAEPCVLLTGQAGAGKTRTCIEVAILADKAGWRVLHVQANGQLTNAHLEAAILRDPTARTLLILDYLDLCGGLDIPQLLVKMFPRVAAGSGRLALLGTSRPGQLGAVLAHGGQQTFEQLTLRQDTEYQEEIAGRIVHQVARKATAALGKPEMIEICGRRPIITLLIAQDVKRALDSGQTVRTGPGRGQLMRWLHKRFVLDGLVEEPADDVAGPLHDKEPRPVLLASALITAVCPLPQPAIEALVQPVLDTSTARKIGARRLIDTLRGMGWLDQAGDNLVVAHDIITDQFLVEAISPQSEVRLFDDELRTLLDTLLTTPVALDHAAGNVARLHGDHIDSGAAEKASQLERTCVEWIGAHAAQLGTAFAESPDGGHALYTLLHAAPWQAAVSSHWDAIVEPWLHEQLRDSERITFLSYALRALPTADAQPIIMAALVWLAGHHDDLSAEQVLGPLLLRRDDLKGDERAHAVAHALAWLKAWPSRGEAAFVLPGLLVQTHRAPSGAEAVEVALGWLANHAGSAAADFVLRMLLSHSDLRGPAVLQAIEFALHWAREHSTTNRAPYVLRPLMDRAELRGEARSKANDLAMGWLREHGTSEGASYLLRPLLDGIGGLSPQYRAEVLKAADSWLAAYPGHWSGSFVLPALLVASDQTLEEVKQRIRQSLRWLEVQPTEPDSSFVIRPMIASLAHQVGRDLRSQVVSAALAWLGVDPSRPGAGYVLGELLRCDALDAALTTEICAVGINWLDVHAGHDSADYVIQALLKVPSQHDPAAGYAFAWLDAHPDHAHTNYVIQALLKVPDQHDPAAGYAFAWLDTHPDHDAANFVIQALLPLPAHADRAAEYAFAWLDAHPDHDATDYVIQALLKVPSQHDPAAGYAFAWLDAHPDHDVTYFVIQALLPLPAHADRAAEYAFAWLSAHPDHDAANYVIQAVLKVPSQHDPAAEYAFAWLDAHPDHDAANYVIQAVLKVPSQHDPAAGYTFAWLDAHPDHDAANFVIQALLPLPAHADRAAEYAFAWLDTHPDHDNTNYVIRDLLPLPGHADRAAALAFAWLDTHPDHPATNYVIRDLLPLPAHADRAAEYAFTWLDTHPDHDNTNYVIRHLLPLPAHADRAAEYAFTWLDTHPDHDNTNYVIRDLLPLPEHADRAAALAFAWLDTHPDHPATNYVIQALLKVPGQRDQAAALALAWLDTHLDHPATNYVIRDLLPLPAHADRAAEHAFAWLETHPDHPGTNYVLQTLLKGAGPRDPAAGYAFAWLDTHPDHDHTNYVIQALLPLPAHADRAAEHAFTWLDTHPDHDNTNYVIRDLLPLPAHADRAAEHAFTWLDTHPDHDNTNYVIQALLPLPAHADRAAEYAFAWLDTHPDHDAAAFIARTLLQLPGQVELATRVAYGWLDVHRGRSSANLVIRALLDSPEQTDQAIGVAVAWLERHPHHESAPLILHSLLRPPAHRTRTTEWAHDRLDAGYPVEQLVDTGATSDVAGVRVVELALVWAQGHPEDPGCARILRATIERRTVRAPDRAAIRAGLACIAQHPEHPCVDDVISALLDATGFAGARGRKPSGRSCTDDDAARIVAGLCAVADESGLSGRPAFVIRRAVDIAAQWLVMHADAPGAVDLALALLGCDETQTAQLTVCAEVVIAALDAAERDDAMNVVIRRLLRNDNADTAMLQRAAGRGLAWLGANQGHPVVPEAHEALLGCRVIDPSVAVMVADSALAWLDAHPDDHRAVRVIQALLACRHLDEDHYEWAAVEAFAWIDRNLGDPAIPTVLGAVLAQGALDSEHTARAAATWLATETGV</sequence>
<dbReference type="KEGG" id="daur:Daura_15500"/>
<organism evidence="1 2">
    <name type="scientific">Dactylosporangium aurantiacum</name>
    <dbReference type="NCBI Taxonomy" id="35754"/>
    <lineage>
        <taxon>Bacteria</taxon>
        <taxon>Bacillati</taxon>
        <taxon>Actinomycetota</taxon>
        <taxon>Actinomycetes</taxon>
        <taxon>Micromonosporales</taxon>
        <taxon>Micromonosporaceae</taxon>
        <taxon>Dactylosporangium</taxon>
    </lineage>
</organism>
<accession>A0A9Q9IJR7</accession>
<proteinExistence type="predicted"/>
<dbReference type="Proteomes" id="UP001058003">
    <property type="component" value="Chromosome"/>
</dbReference>
<evidence type="ECO:0000313" key="1">
    <source>
        <dbReference type="EMBL" id="UWZ57434.1"/>
    </source>
</evidence>
<name>A0A9Q9IJR7_9ACTN</name>
<evidence type="ECO:0000313" key="2">
    <source>
        <dbReference type="Proteomes" id="UP001058003"/>
    </source>
</evidence>
<keyword evidence="2" id="KW-1185">Reference proteome</keyword>